<evidence type="ECO:0000313" key="3">
    <source>
        <dbReference type="Proteomes" id="UP000001420"/>
    </source>
</evidence>
<organism evidence="2 3">
    <name type="scientific">Prochlorococcus marinus (strain SARG / CCMP1375 / SS120)</name>
    <dbReference type="NCBI Taxonomy" id="167539"/>
    <lineage>
        <taxon>Bacteria</taxon>
        <taxon>Bacillati</taxon>
        <taxon>Cyanobacteriota</taxon>
        <taxon>Cyanophyceae</taxon>
        <taxon>Synechococcales</taxon>
        <taxon>Prochlorococcaceae</taxon>
        <taxon>Prochlorococcus</taxon>
    </lineage>
</organism>
<dbReference type="KEGG" id="pma:Pro_0755"/>
<evidence type="ECO:0008006" key="4">
    <source>
        <dbReference type="Google" id="ProtNLM"/>
    </source>
</evidence>
<keyword evidence="1" id="KW-0732">Signal</keyword>
<sequence>MKFLLTLIFALSFSSTANADDYQAGYSRSRTCTKTEYREEYFPGTQESPGYVNHWTETTEVPCKTKRSAKRTGSVLKEEDTNDCKEGSLIGGLLGAGITMSGTRGKDRWWAVPAGGAAGAMIGCSIDGG</sequence>
<proteinExistence type="predicted"/>
<feature type="signal peptide" evidence="1">
    <location>
        <begin position="1"/>
        <end position="19"/>
    </location>
</feature>
<reference evidence="2 3" key="1">
    <citation type="journal article" date="2003" name="Proc. Natl. Acad. Sci. U.S.A.">
        <title>Genome sequence of the cyanobacterium Prochlorococcus marinus SS120, a nearly minimal oxyphototrophic genome.</title>
        <authorList>
            <person name="Dufresne A."/>
            <person name="Salanoubat M."/>
            <person name="Partensky F."/>
            <person name="Artiguenave F."/>
            <person name="Axmann I.M."/>
            <person name="Barbe V."/>
            <person name="Duprat S."/>
            <person name="Galperin M.Y."/>
            <person name="Koonin E.V."/>
            <person name="Le Gall F."/>
            <person name="Makarova K.S."/>
            <person name="Ostrowski M."/>
            <person name="Oztas S."/>
            <person name="Robert C."/>
            <person name="Rogozin I.B."/>
            <person name="Scanlan D.J."/>
            <person name="Tandeau de Marsac N."/>
            <person name="Weissenbach J."/>
            <person name="Wincker P."/>
            <person name="Wolf Y.I."/>
            <person name="Hess W.R."/>
        </authorList>
    </citation>
    <scope>NUCLEOTIDE SEQUENCE [LARGE SCALE GENOMIC DNA]</scope>
    <source>
        <strain evidence="3">SARG / CCMP1375 / SS120</strain>
    </source>
</reference>
<dbReference type="EnsemblBacteria" id="AAP99799">
    <property type="protein sequence ID" value="AAP99799"/>
    <property type="gene ID" value="Pro_0755"/>
</dbReference>
<dbReference type="Proteomes" id="UP000001420">
    <property type="component" value="Chromosome"/>
</dbReference>
<name>Q7VCI5_PROMA</name>
<dbReference type="PATRIC" id="fig|167539.5.peg.799"/>
<evidence type="ECO:0000313" key="2">
    <source>
        <dbReference type="EMBL" id="AAP99799.1"/>
    </source>
</evidence>
<dbReference type="EMBL" id="AE017126">
    <property type="protein sequence ID" value="AAP99799.1"/>
    <property type="molecule type" value="Genomic_DNA"/>
</dbReference>
<dbReference type="STRING" id="167539.Pro_0755"/>
<gene>
    <name evidence="2" type="ordered locus">Pro_0755</name>
</gene>
<protein>
    <recommendedName>
        <fullName evidence="4">cAMP phosphodiesterases class-II</fullName>
    </recommendedName>
</protein>
<dbReference type="AlphaFoldDB" id="Q7VCI5"/>
<dbReference type="HOGENOM" id="CLU_124488_0_0_3"/>
<dbReference type="eggNOG" id="ENOG50347E7">
    <property type="taxonomic scope" value="Bacteria"/>
</dbReference>
<feature type="chain" id="PRO_5004294484" description="cAMP phosphodiesterases class-II" evidence="1">
    <location>
        <begin position="20"/>
        <end position="129"/>
    </location>
</feature>
<dbReference type="RefSeq" id="WP_011124907.1">
    <property type="nucleotide sequence ID" value="NC_005042.1"/>
</dbReference>
<dbReference type="OrthoDB" id="540535at2"/>
<accession>Q7VCI5</accession>
<evidence type="ECO:0000256" key="1">
    <source>
        <dbReference type="SAM" id="SignalP"/>
    </source>
</evidence>
<keyword evidence="3" id="KW-1185">Reference proteome</keyword>